<evidence type="ECO:0000313" key="6">
    <source>
        <dbReference type="EMBL" id="OGD85657.1"/>
    </source>
</evidence>
<evidence type="ECO:0000313" key="7">
    <source>
        <dbReference type="Proteomes" id="UP000176628"/>
    </source>
</evidence>
<dbReference type="GO" id="GO:0046872">
    <property type="term" value="F:metal ion binding"/>
    <property type="evidence" value="ECO:0007669"/>
    <property type="project" value="UniProtKB-KW"/>
</dbReference>
<dbReference type="EMBL" id="MFAV01000048">
    <property type="protein sequence ID" value="OGD85657.1"/>
    <property type="molecule type" value="Genomic_DNA"/>
</dbReference>
<comment type="similarity">
    <text evidence="1">Belongs to the archease family.</text>
</comment>
<dbReference type="Gene3D" id="3.55.10.10">
    <property type="entry name" value="Archease domain"/>
    <property type="match status" value="1"/>
</dbReference>
<name>A0A1F5G1E5_9BACT</name>
<evidence type="ECO:0000256" key="4">
    <source>
        <dbReference type="ARBA" id="ARBA00022837"/>
    </source>
</evidence>
<dbReference type="Pfam" id="PF01951">
    <property type="entry name" value="Archease"/>
    <property type="match status" value="1"/>
</dbReference>
<dbReference type="InterPro" id="IPR036820">
    <property type="entry name" value="Archease_dom_sf"/>
</dbReference>
<keyword evidence="4" id="KW-0106">Calcium</keyword>
<feature type="domain" description="Archease" evidence="5">
    <location>
        <begin position="4"/>
        <end position="142"/>
    </location>
</feature>
<keyword evidence="3" id="KW-0479">Metal-binding</keyword>
<dbReference type="AlphaFoldDB" id="A0A1F5G1E5"/>
<evidence type="ECO:0000256" key="2">
    <source>
        <dbReference type="ARBA" id="ARBA00022694"/>
    </source>
</evidence>
<reference evidence="6 7" key="1">
    <citation type="journal article" date="2016" name="Nat. Commun.">
        <title>Thousands of microbial genomes shed light on interconnected biogeochemical processes in an aquifer system.</title>
        <authorList>
            <person name="Anantharaman K."/>
            <person name="Brown C.T."/>
            <person name="Hug L.A."/>
            <person name="Sharon I."/>
            <person name="Castelle C.J."/>
            <person name="Probst A.J."/>
            <person name="Thomas B.C."/>
            <person name="Singh A."/>
            <person name="Wilkins M.J."/>
            <person name="Karaoz U."/>
            <person name="Brodie E.L."/>
            <person name="Williams K.H."/>
            <person name="Hubbard S.S."/>
            <person name="Banfield J.F."/>
        </authorList>
    </citation>
    <scope>NUCLEOTIDE SEQUENCE [LARGE SCALE GENOMIC DNA]</scope>
</reference>
<dbReference type="PANTHER" id="PTHR12682">
    <property type="entry name" value="ARCHEASE"/>
    <property type="match status" value="1"/>
</dbReference>
<dbReference type="SUPFAM" id="SSF69819">
    <property type="entry name" value="MTH1598-like"/>
    <property type="match status" value="1"/>
</dbReference>
<dbReference type="PANTHER" id="PTHR12682:SF11">
    <property type="entry name" value="PROTEIN ARCHEASE"/>
    <property type="match status" value="1"/>
</dbReference>
<evidence type="ECO:0000256" key="3">
    <source>
        <dbReference type="ARBA" id="ARBA00022723"/>
    </source>
</evidence>
<dbReference type="Proteomes" id="UP000176628">
    <property type="component" value="Unassembled WGS sequence"/>
</dbReference>
<accession>A0A1F5G1E5</accession>
<dbReference type="InterPro" id="IPR002804">
    <property type="entry name" value="Archease"/>
</dbReference>
<gene>
    <name evidence="6" type="ORF">A2Z23_00080</name>
</gene>
<evidence type="ECO:0000256" key="1">
    <source>
        <dbReference type="ARBA" id="ARBA00007963"/>
    </source>
</evidence>
<sequence>MTKFEFLENIAWADLAFQARGASLEELFLSSAQALTSAMVNSGTVEEEKKVEIKLEGENPTELLYDFLSEIVSIKDAEGILFSKFKVKVGQNQKYHLSVLAWGAEINPDTQELRDDVKAVTRHKFEIEKEKEGYLATVVLDI</sequence>
<proteinExistence type="inferred from homology"/>
<protein>
    <recommendedName>
        <fullName evidence="5">Archease domain-containing protein</fullName>
    </recommendedName>
</protein>
<organism evidence="6 7">
    <name type="scientific">Candidatus Curtissbacteria bacterium RBG_16_39_7</name>
    <dbReference type="NCBI Taxonomy" id="1797707"/>
    <lineage>
        <taxon>Bacteria</taxon>
        <taxon>Candidatus Curtissiibacteriota</taxon>
    </lineage>
</organism>
<comment type="caution">
    <text evidence="6">The sequence shown here is derived from an EMBL/GenBank/DDBJ whole genome shotgun (WGS) entry which is preliminary data.</text>
</comment>
<dbReference type="InterPro" id="IPR023572">
    <property type="entry name" value="Archease_dom"/>
</dbReference>
<dbReference type="GO" id="GO:0008033">
    <property type="term" value="P:tRNA processing"/>
    <property type="evidence" value="ECO:0007669"/>
    <property type="project" value="UniProtKB-KW"/>
</dbReference>
<keyword evidence="2" id="KW-0819">tRNA processing</keyword>
<evidence type="ECO:0000259" key="5">
    <source>
        <dbReference type="Pfam" id="PF01951"/>
    </source>
</evidence>